<accession>H0HX58</accession>
<organism evidence="1 2">
    <name type="scientific">Mesorhizobium alhagi CCNWXJ12-2</name>
    <dbReference type="NCBI Taxonomy" id="1107882"/>
    <lineage>
        <taxon>Bacteria</taxon>
        <taxon>Pseudomonadati</taxon>
        <taxon>Pseudomonadota</taxon>
        <taxon>Alphaproteobacteria</taxon>
        <taxon>Hyphomicrobiales</taxon>
        <taxon>Phyllobacteriaceae</taxon>
        <taxon>Allomesorhizobium</taxon>
    </lineage>
</organism>
<name>H0HX58_9HYPH</name>
<sequence>MIEHLQSVIAKMMREKSGPRSERSQRLLGQLELQLEDWLLRLRARMLPRRVRAPGCGFKRPHHAPRAILCRAVSGLPLPQAVRQRLDSSPE</sequence>
<evidence type="ECO:0000313" key="1">
    <source>
        <dbReference type="EMBL" id="EHK54655.1"/>
    </source>
</evidence>
<keyword evidence="2" id="KW-1185">Reference proteome</keyword>
<dbReference type="Proteomes" id="UP000003250">
    <property type="component" value="Unassembled WGS sequence"/>
</dbReference>
<proteinExistence type="predicted"/>
<dbReference type="AlphaFoldDB" id="H0HX58"/>
<reference evidence="1 2" key="1">
    <citation type="journal article" date="2012" name="J. Bacteriol.">
        <title>Draft Genome Sequence of Mesorhizobium alhagi CCNWXJ12-2T, a Novel Salt-Resistant Species Isolated from the Desert of Northwestern China.</title>
        <authorList>
            <person name="Zhou M."/>
            <person name="Chen W."/>
            <person name="Chen H."/>
            <person name="Wei G."/>
        </authorList>
    </citation>
    <scope>NUCLEOTIDE SEQUENCE [LARGE SCALE GENOMIC DNA]</scope>
    <source>
        <strain evidence="1 2">CCNWXJ12-2</strain>
    </source>
</reference>
<dbReference type="EMBL" id="AHAM01000204">
    <property type="protein sequence ID" value="EHK54655.1"/>
    <property type="molecule type" value="Genomic_DNA"/>
</dbReference>
<evidence type="ECO:0000313" key="2">
    <source>
        <dbReference type="Proteomes" id="UP000003250"/>
    </source>
</evidence>
<protein>
    <submittedName>
        <fullName evidence="1">Uncharacterized protein</fullName>
    </submittedName>
</protein>
<gene>
    <name evidence="1" type="ORF">MAXJ12_23887</name>
</gene>